<evidence type="ECO:0000256" key="3">
    <source>
        <dbReference type="ARBA" id="ARBA00005349"/>
    </source>
</evidence>
<comment type="pathway">
    <text evidence="2">Cofactor biosynthesis; ubiquinone biosynthesis.</text>
</comment>
<dbReference type="GO" id="GO:0071949">
    <property type="term" value="F:FAD binding"/>
    <property type="evidence" value="ECO:0007669"/>
    <property type="project" value="InterPro"/>
</dbReference>
<keyword evidence="4" id="KW-0285">Flavoprotein</keyword>
<comment type="caution">
    <text evidence="9">The sequence shown here is derived from an EMBL/GenBank/DDBJ whole genome shotgun (WGS) entry which is preliminary data.</text>
</comment>
<evidence type="ECO:0000256" key="4">
    <source>
        <dbReference type="ARBA" id="ARBA00022630"/>
    </source>
</evidence>
<keyword evidence="6" id="KW-0560">Oxidoreductase</keyword>
<reference evidence="9 10" key="1">
    <citation type="submission" date="2019-08" db="EMBL/GenBank/DDBJ databases">
        <title>Bioinformatics analysis of the strain L3 and L5.</title>
        <authorList>
            <person name="Li X."/>
        </authorList>
    </citation>
    <scope>NUCLEOTIDE SEQUENCE [LARGE SCALE GENOMIC DNA]</scope>
    <source>
        <strain evidence="9 10">L3</strain>
    </source>
</reference>
<dbReference type="RefSeq" id="WP_149435493.1">
    <property type="nucleotide sequence ID" value="NZ_VTPX01000005.1"/>
</dbReference>
<dbReference type="InterPro" id="IPR051205">
    <property type="entry name" value="UbiH/COQ6_monooxygenase"/>
</dbReference>
<proteinExistence type="inferred from homology"/>
<dbReference type="GO" id="GO:0016705">
    <property type="term" value="F:oxidoreductase activity, acting on paired donors, with incorporation or reduction of molecular oxygen"/>
    <property type="evidence" value="ECO:0007669"/>
    <property type="project" value="InterPro"/>
</dbReference>
<evidence type="ECO:0000256" key="6">
    <source>
        <dbReference type="ARBA" id="ARBA00023002"/>
    </source>
</evidence>
<dbReference type="PRINTS" id="PR00420">
    <property type="entry name" value="RNGMNOXGNASE"/>
</dbReference>
<keyword evidence="5" id="KW-0274">FAD</keyword>
<sequence>MDDSTPTTQVDVAIVGAGPIGLCFANALSRRGVSSVLIDRQPRSAMADPGNDGREIALTRASQQILDRLDVWSRIDHDERALMCAAKVFDGQSLFTMEIAPGATRDDPLGCLVPNQVIRRAAYAALQSGAPGTGDILWRDEQEIARFRVSDAAVDIQLGSGERIQVSLLVAADSRFSTTRRAMGIPAHIYQHGQQMLVCRMHHDEPHDQTAWEWFGYGHTLALLPVDTHCSSLVLTLSPAAMEKQLSLSDEAFDADITRRFEGRLGAMRRVAEPHCYPLVSVYAERFVGHRQALVGDAAVGMHPVTAHGFNLGLQGLSGLAERIGQAHARGQDIASPELLSRYQREQRLATAPLFAATLAIVGLYTDDRTPARWLRKAVLRAGEAAWPARRLIASHLMRSGG</sequence>
<evidence type="ECO:0000256" key="5">
    <source>
        <dbReference type="ARBA" id="ARBA00022827"/>
    </source>
</evidence>
<dbReference type="AlphaFoldDB" id="A0A640WE73"/>
<dbReference type="InterPro" id="IPR036188">
    <property type="entry name" value="FAD/NAD-bd_sf"/>
</dbReference>
<keyword evidence="7" id="KW-0503">Monooxygenase</keyword>
<dbReference type="SUPFAM" id="SSF51905">
    <property type="entry name" value="FAD/NAD(P)-binding domain"/>
    <property type="match status" value="1"/>
</dbReference>
<dbReference type="Gene3D" id="3.50.50.60">
    <property type="entry name" value="FAD/NAD(P)-binding domain"/>
    <property type="match status" value="2"/>
</dbReference>
<evidence type="ECO:0000313" key="10">
    <source>
        <dbReference type="Proteomes" id="UP000466024"/>
    </source>
</evidence>
<comment type="similarity">
    <text evidence="3">Belongs to the UbiH/COQ6 family.</text>
</comment>
<dbReference type="EMBL" id="VTPX01000005">
    <property type="protein sequence ID" value="KAA0018292.1"/>
    <property type="molecule type" value="Genomic_DNA"/>
</dbReference>
<dbReference type="InterPro" id="IPR002938">
    <property type="entry name" value="FAD-bd"/>
</dbReference>
<dbReference type="GO" id="GO:0004497">
    <property type="term" value="F:monooxygenase activity"/>
    <property type="evidence" value="ECO:0007669"/>
    <property type="project" value="UniProtKB-KW"/>
</dbReference>
<dbReference type="Proteomes" id="UP000466024">
    <property type="component" value="Unassembled WGS sequence"/>
</dbReference>
<dbReference type="PANTHER" id="PTHR43876:SF25">
    <property type="entry name" value="MONOOXYGENASE NMA2164"/>
    <property type="match status" value="1"/>
</dbReference>
<protein>
    <submittedName>
        <fullName evidence="9">5-demethoxyubiquinol-8 5-hydroxylase UbiM</fullName>
    </submittedName>
</protein>
<name>A0A640WE73_9GAMM</name>
<dbReference type="NCBIfam" id="TIGR01988">
    <property type="entry name" value="Ubi-OHases"/>
    <property type="match status" value="1"/>
</dbReference>
<dbReference type="PANTHER" id="PTHR43876">
    <property type="entry name" value="UBIQUINONE BIOSYNTHESIS MONOOXYGENASE COQ6, MITOCHONDRIAL"/>
    <property type="match status" value="1"/>
</dbReference>
<gene>
    <name evidence="9" type="primary">ubiM</name>
    <name evidence="9" type="ORF">F0A16_11295</name>
</gene>
<evidence type="ECO:0000259" key="8">
    <source>
        <dbReference type="Pfam" id="PF01494"/>
    </source>
</evidence>
<dbReference type="UniPathway" id="UPA00232"/>
<evidence type="ECO:0000313" key="9">
    <source>
        <dbReference type="EMBL" id="KAA0018292.1"/>
    </source>
</evidence>
<dbReference type="GO" id="GO:0006744">
    <property type="term" value="P:ubiquinone biosynthetic process"/>
    <property type="evidence" value="ECO:0007669"/>
    <property type="project" value="UniProtKB-UniPathway"/>
</dbReference>
<comment type="cofactor">
    <cofactor evidence="1">
        <name>FAD</name>
        <dbReference type="ChEBI" id="CHEBI:57692"/>
    </cofactor>
</comment>
<dbReference type="Pfam" id="PF01494">
    <property type="entry name" value="FAD_binding_3"/>
    <property type="match status" value="1"/>
</dbReference>
<feature type="domain" description="FAD-binding" evidence="8">
    <location>
        <begin position="10"/>
        <end position="349"/>
    </location>
</feature>
<evidence type="ECO:0000256" key="7">
    <source>
        <dbReference type="ARBA" id="ARBA00023033"/>
    </source>
</evidence>
<dbReference type="InterPro" id="IPR010971">
    <property type="entry name" value="UbiH/COQ6"/>
</dbReference>
<evidence type="ECO:0000256" key="2">
    <source>
        <dbReference type="ARBA" id="ARBA00004749"/>
    </source>
</evidence>
<keyword evidence="10" id="KW-1185">Reference proteome</keyword>
<evidence type="ECO:0000256" key="1">
    <source>
        <dbReference type="ARBA" id="ARBA00001974"/>
    </source>
</evidence>
<accession>A0A640WE73</accession>
<organism evidence="9 10">
    <name type="scientific">Salinicola corii</name>
    <dbReference type="NCBI Taxonomy" id="2606937"/>
    <lineage>
        <taxon>Bacteria</taxon>
        <taxon>Pseudomonadati</taxon>
        <taxon>Pseudomonadota</taxon>
        <taxon>Gammaproteobacteria</taxon>
        <taxon>Oceanospirillales</taxon>
        <taxon>Halomonadaceae</taxon>
        <taxon>Salinicola</taxon>
    </lineage>
</organism>
<dbReference type="NCBIfam" id="NF006593">
    <property type="entry name" value="PRK09126.1"/>
    <property type="match status" value="1"/>
</dbReference>